<dbReference type="FunFam" id="1.25.40.10:FF:000690">
    <property type="entry name" value="Pentatricopeptide repeat-containing protein"/>
    <property type="match status" value="1"/>
</dbReference>
<dbReference type="Pfam" id="PF20431">
    <property type="entry name" value="E_motif"/>
    <property type="match status" value="1"/>
</dbReference>
<dbReference type="InterPro" id="IPR046960">
    <property type="entry name" value="PPR_At4g14850-like_plant"/>
</dbReference>
<dbReference type="PANTHER" id="PTHR47926:SF347">
    <property type="entry name" value="PENTATRICOPEPTIDE REPEAT-CONTAINING PROTEIN"/>
    <property type="match status" value="1"/>
</dbReference>
<name>A0A835P7T6_VANPL</name>
<organism evidence="4 5">
    <name type="scientific">Vanilla planifolia</name>
    <name type="common">Vanilla</name>
    <dbReference type="NCBI Taxonomy" id="51239"/>
    <lineage>
        <taxon>Eukaryota</taxon>
        <taxon>Viridiplantae</taxon>
        <taxon>Streptophyta</taxon>
        <taxon>Embryophyta</taxon>
        <taxon>Tracheophyta</taxon>
        <taxon>Spermatophyta</taxon>
        <taxon>Magnoliopsida</taxon>
        <taxon>Liliopsida</taxon>
        <taxon>Asparagales</taxon>
        <taxon>Orchidaceae</taxon>
        <taxon>Vanilloideae</taxon>
        <taxon>Vanilleae</taxon>
        <taxon>Vanilla</taxon>
    </lineage>
</organism>
<evidence type="ECO:0000313" key="4">
    <source>
        <dbReference type="EMBL" id="KAG0447493.1"/>
    </source>
</evidence>
<dbReference type="NCBIfam" id="TIGR00756">
    <property type="entry name" value="PPR"/>
    <property type="match status" value="4"/>
</dbReference>
<feature type="repeat" description="PPR" evidence="3">
    <location>
        <begin position="499"/>
        <end position="533"/>
    </location>
</feature>
<dbReference type="PANTHER" id="PTHR47926">
    <property type="entry name" value="PENTATRICOPEPTIDE REPEAT-CONTAINING PROTEIN"/>
    <property type="match status" value="1"/>
</dbReference>
<sequence length="711" mass="79930">MFYRPNKLCFLNLFKPSRSEALRFFCCQVGKKGLHAIFCFNLEISRLLSKGDSDTARNVFERMSQRTVVSWNVIISGYAKLGRLDESLNMVSRMHRSNTRLNETTFTCAISCCARYGSCWLGKQLHCLVLKSGFEDFELVGCAMLNMYTSGFEIDYALRLFESFDGRNPLLWSLMLVGFVKCNMMGSALELFERMPNRDVVSWTALISGYSGSVSVVECSKALELFVLLIRSAEADPSEFTYDCVIRVCSKLEHADFGKMVHGLLLRCGFESDCCIKGALIYFYCNCGDLEDARQIYGEMINPCLSTSNAIIAGLVAAGRVGDAEIVFGRMPEPGPFSYNQMIKGYAQEGRVAKAKTLFEKMPCKNLVSLNTMMSVYHRSGDFQQALCLFENIKEQNNTVTWNSMISGYVQNEQPVEALKLYTLMQHASVPRSRSTFSALLRACAAIGALHQGMIIHAQLCKSPFEFNVYVGTSLVDMYAKCGSIAESKTCFLNIASPNVASWTAIINGLAQHGLGIETMLKFGKMLKHGIQPNEVTFVGLILACNREGMVDEGMCFFRSMEKIYKLVPTLEHYACVADLLGRSGCLRDAEEFILDMPIDADSVIWGSLLNACWYFMNLEVGERVAWRLLCLNPKHISTYVVMSNVYAKLGKWDEVVKVRKRLRGLFVKKDPGCSWIEVKHIVHVFCVEDGSHPQKDDIYSILEDSFDMKQ</sequence>
<dbReference type="InterPro" id="IPR046848">
    <property type="entry name" value="E_motif"/>
</dbReference>
<dbReference type="AlphaFoldDB" id="A0A835P7T6"/>
<comment type="caution">
    <text evidence="4">The sequence shown here is derived from an EMBL/GenBank/DDBJ whole genome shotgun (WGS) entry which is preliminary data.</text>
</comment>
<evidence type="ECO:0000256" key="1">
    <source>
        <dbReference type="ARBA" id="ARBA00006643"/>
    </source>
</evidence>
<dbReference type="InterPro" id="IPR002885">
    <property type="entry name" value="PPR_rpt"/>
</dbReference>
<dbReference type="Pfam" id="PF13041">
    <property type="entry name" value="PPR_2"/>
    <property type="match status" value="3"/>
</dbReference>
<keyword evidence="2" id="KW-0677">Repeat</keyword>
<dbReference type="GO" id="GO:0003729">
    <property type="term" value="F:mRNA binding"/>
    <property type="evidence" value="ECO:0007669"/>
    <property type="project" value="UniProtKB-ARBA"/>
</dbReference>
<dbReference type="OrthoDB" id="1248375at2759"/>
<dbReference type="Proteomes" id="UP000639772">
    <property type="component" value="Unassembled WGS sequence"/>
</dbReference>
<evidence type="ECO:0000313" key="5">
    <source>
        <dbReference type="Proteomes" id="UP000639772"/>
    </source>
</evidence>
<feature type="repeat" description="PPR" evidence="3">
    <location>
        <begin position="335"/>
        <end position="369"/>
    </location>
</feature>
<dbReference type="SUPFAM" id="SSF48452">
    <property type="entry name" value="TPR-like"/>
    <property type="match status" value="1"/>
</dbReference>
<evidence type="ECO:0008006" key="6">
    <source>
        <dbReference type="Google" id="ProtNLM"/>
    </source>
</evidence>
<evidence type="ECO:0000256" key="2">
    <source>
        <dbReference type="ARBA" id="ARBA00022737"/>
    </source>
</evidence>
<protein>
    <recommendedName>
        <fullName evidence="6">Pentatricopeptide repeat-containing protein</fullName>
    </recommendedName>
</protein>
<comment type="similarity">
    <text evidence="1">Belongs to the PPR family. PCMP-H subfamily.</text>
</comment>
<gene>
    <name evidence="4" type="ORF">HPP92_028308</name>
</gene>
<dbReference type="PROSITE" id="PS51375">
    <property type="entry name" value="PPR"/>
    <property type="match status" value="5"/>
</dbReference>
<dbReference type="GO" id="GO:0009451">
    <property type="term" value="P:RNA modification"/>
    <property type="evidence" value="ECO:0007669"/>
    <property type="project" value="InterPro"/>
</dbReference>
<accession>A0A835P7T6</accession>
<dbReference type="Pfam" id="PF01535">
    <property type="entry name" value="PPR"/>
    <property type="match status" value="5"/>
</dbReference>
<feature type="repeat" description="PPR" evidence="3">
    <location>
        <begin position="67"/>
        <end position="101"/>
    </location>
</feature>
<dbReference type="Gene3D" id="1.25.40.10">
    <property type="entry name" value="Tetratricopeptide repeat domain"/>
    <property type="match status" value="5"/>
</dbReference>
<evidence type="ECO:0000256" key="3">
    <source>
        <dbReference type="PROSITE-ProRule" id="PRU00708"/>
    </source>
</evidence>
<feature type="repeat" description="PPR" evidence="3">
    <location>
        <begin position="168"/>
        <end position="202"/>
    </location>
</feature>
<dbReference type="EMBL" id="JADCNM010000452">
    <property type="protein sequence ID" value="KAG0447493.1"/>
    <property type="molecule type" value="Genomic_DNA"/>
</dbReference>
<dbReference type="InterPro" id="IPR011990">
    <property type="entry name" value="TPR-like_helical_dom_sf"/>
</dbReference>
<proteinExistence type="inferred from homology"/>
<reference evidence="4 5" key="1">
    <citation type="journal article" date="2020" name="Nat. Food">
        <title>A phased Vanilla planifolia genome enables genetic improvement of flavour and production.</title>
        <authorList>
            <person name="Hasing T."/>
            <person name="Tang H."/>
            <person name="Brym M."/>
            <person name="Khazi F."/>
            <person name="Huang T."/>
            <person name="Chambers A.H."/>
        </authorList>
    </citation>
    <scope>NUCLEOTIDE SEQUENCE [LARGE SCALE GENOMIC DNA]</scope>
    <source>
        <tissue evidence="4">Leaf</tissue>
    </source>
</reference>
<feature type="repeat" description="PPR" evidence="3">
    <location>
        <begin position="398"/>
        <end position="432"/>
    </location>
</feature>